<dbReference type="GO" id="GO:0080019">
    <property type="term" value="F:alcohol-forming very long-chain fatty acyl-CoA reductase activity"/>
    <property type="evidence" value="ECO:0007669"/>
    <property type="project" value="InterPro"/>
</dbReference>
<accession>A0A0M8ZNC6</accession>
<dbReference type="PANTHER" id="PTHR11011">
    <property type="entry name" value="MALE STERILITY PROTEIN 2-RELATED"/>
    <property type="match status" value="1"/>
</dbReference>
<evidence type="ECO:0000313" key="3">
    <source>
        <dbReference type="EMBL" id="KOX67597.1"/>
    </source>
</evidence>
<comment type="function">
    <text evidence="1">Catalyzes the reduction of fatty acyl-CoA to fatty alcohols.</text>
</comment>
<name>A0A0M8ZNC6_9HYME</name>
<dbReference type="Proteomes" id="UP000053105">
    <property type="component" value="Unassembled WGS sequence"/>
</dbReference>
<keyword evidence="1" id="KW-0560">Oxidoreductase</keyword>
<dbReference type="InterPro" id="IPR026055">
    <property type="entry name" value="FAR"/>
</dbReference>
<dbReference type="GO" id="GO:0035336">
    <property type="term" value="P:long-chain fatty-acyl-CoA metabolic process"/>
    <property type="evidence" value="ECO:0007669"/>
    <property type="project" value="TreeGrafter"/>
</dbReference>
<evidence type="ECO:0000313" key="4">
    <source>
        <dbReference type="Proteomes" id="UP000053105"/>
    </source>
</evidence>
<protein>
    <recommendedName>
        <fullName evidence="1">Fatty acyl-CoA reductase</fullName>
        <ecNumber evidence="1">1.2.1.84</ecNumber>
    </recommendedName>
</protein>
<keyword evidence="1" id="KW-0443">Lipid metabolism</keyword>
<dbReference type="EC" id="1.2.1.84" evidence="1"/>
<gene>
    <name evidence="3" type="ORF">WN51_09035</name>
</gene>
<dbReference type="GO" id="GO:0005777">
    <property type="term" value="C:peroxisome"/>
    <property type="evidence" value="ECO:0007669"/>
    <property type="project" value="TreeGrafter"/>
</dbReference>
<dbReference type="InterPro" id="IPR036291">
    <property type="entry name" value="NAD(P)-bd_dom_sf"/>
</dbReference>
<dbReference type="AlphaFoldDB" id="A0A0M8ZNC6"/>
<reference evidence="3 4" key="1">
    <citation type="submission" date="2015-07" db="EMBL/GenBank/DDBJ databases">
        <title>The genome of Melipona quadrifasciata.</title>
        <authorList>
            <person name="Pan H."/>
            <person name="Kapheim K."/>
        </authorList>
    </citation>
    <scope>NUCLEOTIDE SEQUENCE [LARGE SCALE GENOMIC DNA]</scope>
    <source>
        <strain evidence="3">0111107301</strain>
        <tissue evidence="3">Whole body</tissue>
    </source>
</reference>
<dbReference type="GO" id="GO:0102965">
    <property type="term" value="F:alcohol-forming long-chain fatty acyl-CoA reductase activity"/>
    <property type="evidence" value="ECO:0007669"/>
    <property type="project" value="UniProtKB-EC"/>
</dbReference>
<comment type="similarity">
    <text evidence="1">Belongs to the fatty acyl-CoA reductase family.</text>
</comment>
<proteinExistence type="inferred from homology"/>
<organism evidence="3 4">
    <name type="scientific">Melipona quadrifasciata</name>
    <dbReference type="NCBI Taxonomy" id="166423"/>
    <lineage>
        <taxon>Eukaryota</taxon>
        <taxon>Metazoa</taxon>
        <taxon>Ecdysozoa</taxon>
        <taxon>Arthropoda</taxon>
        <taxon>Hexapoda</taxon>
        <taxon>Insecta</taxon>
        <taxon>Pterygota</taxon>
        <taxon>Neoptera</taxon>
        <taxon>Endopterygota</taxon>
        <taxon>Hymenoptera</taxon>
        <taxon>Apocrita</taxon>
        <taxon>Aculeata</taxon>
        <taxon>Apoidea</taxon>
        <taxon>Anthophila</taxon>
        <taxon>Apidae</taxon>
        <taxon>Melipona</taxon>
    </lineage>
</organism>
<keyword evidence="1" id="KW-0444">Lipid biosynthesis</keyword>
<dbReference type="InterPro" id="IPR013120">
    <property type="entry name" value="FAR_NAD-bd"/>
</dbReference>
<sequence length="154" mass="17175">MDTMNVIINANSVNDSEKSDSIEGFYANNAILLTGATGFVGKGILEKLMRVCPRIAAIFILLRPKKDQTIEQRLRKLIDDPKPNHSEIYDSIRIKHPSVLKKIHPVKGDISLPDLGLSQEDRIMLIENVNILFHAAATVRFNEPLNVAVGVTIY</sequence>
<feature type="domain" description="Thioester reductase (TE)" evidence="2">
    <location>
        <begin position="33"/>
        <end position="151"/>
    </location>
</feature>
<evidence type="ECO:0000259" key="2">
    <source>
        <dbReference type="Pfam" id="PF07993"/>
    </source>
</evidence>
<dbReference type="STRING" id="166423.A0A0M8ZNC6"/>
<dbReference type="OrthoDB" id="429813at2759"/>
<dbReference type="Pfam" id="PF07993">
    <property type="entry name" value="NAD_binding_4"/>
    <property type="match status" value="1"/>
</dbReference>
<dbReference type="PANTHER" id="PTHR11011:SF45">
    <property type="entry name" value="FATTY ACYL-COA REDUCTASE CG8306-RELATED"/>
    <property type="match status" value="1"/>
</dbReference>
<dbReference type="Gene3D" id="3.40.50.720">
    <property type="entry name" value="NAD(P)-binding Rossmann-like Domain"/>
    <property type="match status" value="1"/>
</dbReference>
<dbReference type="EMBL" id="KQ436009">
    <property type="protein sequence ID" value="KOX67597.1"/>
    <property type="molecule type" value="Genomic_DNA"/>
</dbReference>
<keyword evidence="1" id="KW-0521">NADP</keyword>
<comment type="catalytic activity">
    <reaction evidence="1">
        <text>a long-chain fatty acyl-CoA + 2 NADPH + 2 H(+) = a long-chain primary fatty alcohol + 2 NADP(+) + CoA</text>
        <dbReference type="Rhea" id="RHEA:52716"/>
        <dbReference type="ChEBI" id="CHEBI:15378"/>
        <dbReference type="ChEBI" id="CHEBI:57287"/>
        <dbReference type="ChEBI" id="CHEBI:57783"/>
        <dbReference type="ChEBI" id="CHEBI:58349"/>
        <dbReference type="ChEBI" id="CHEBI:77396"/>
        <dbReference type="ChEBI" id="CHEBI:83139"/>
        <dbReference type="EC" id="1.2.1.84"/>
    </reaction>
</comment>
<dbReference type="SUPFAM" id="SSF51735">
    <property type="entry name" value="NAD(P)-binding Rossmann-fold domains"/>
    <property type="match status" value="1"/>
</dbReference>
<keyword evidence="4" id="KW-1185">Reference proteome</keyword>
<evidence type="ECO:0000256" key="1">
    <source>
        <dbReference type="RuleBase" id="RU363097"/>
    </source>
</evidence>